<evidence type="ECO:0000256" key="6">
    <source>
        <dbReference type="ARBA" id="ARBA00023136"/>
    </source>
</evidence>
<dbReference type="InterPro" id="IPR037185">
    <property type="entry name" value="EmrE-like"/>
</dbReference>
<evidence type="ECO:0000313" key="11">
    <source>
        <dbReference type="EMBL" id="VVE09643.1"/>
    </source>
</evidence>
<dbReference type="SUPFAM" id="SSF103481">
    <property type="entry name" value="Multidrug resistance efflux transporter EmrE"/>
    <property type="match status" value="1"/>
</dbReference>
<dbReference type="PANTHER" id="PTHR30561:SF0">
    <property type="entry name" value="GUANIDINIUM EXPORTER"/>
    <property type="match status" value="1"/>
</dbReference>
<comment type="subcellular location">
    <subcellularLocation>
        <location evidence="1 9">Cell membrane</location>
        <topology evidence="1 9">Multi-pass membrane protein</topology>
    </subcellularLocation>
</comment>
<proteinExistence type="inferred from homology"/>
<keyword evidence="5 10" id="KW-1133">Transmembrane helix</keyword>
<dbReference type="EMBL" id="CABPSA010000003">
    <property type="protein sequence ID" value="VVE09643.1"/>
    <property type="molecule type" value="Genomic_DNA"/>
</dbReference>
<sequence>MNAMNAMAWFYLLLAAALEIAMGLALKLNQGWTRVLPSAIAVAAALASIYLLALALRALPVGTAYAIWTGIGTVGLVAVGIFWFGESLTWSRVGFLTLAIVGIAGLRFSGGDAA</sequence>
<evidence type="ECO:0000256" key="5">
    <source>
        <dbReference type="ARBA" id="ARBA00022989"/>
    </source>
</evidence>
<protein>
    <recommendedName>
        <fullName evidence="8">Guanidinium exporter</fullName>
    </recommendedName>
</protein>
<dbReference type="InterPro" id="IPR045324">
    <property type="entry name" value="Small_multidrug_res"/>
</dbReference>
<dbReference type="PANTHER" id="PTHR30561">
    <property type="entry name" value="SMR FAMILY PROTON-DEPENDENT DRUG EFFLUX TRANSPORTER SUGE"/>
    <property type="match status" value="1"/>
</dbReference>
<evidence type="ECO:0000313" key="12">
    <source>
        <dbReference type="Proteomes" id="UP000343335"/>
    </source>
</evidence>
<evidence type="ECO:0000256" key="1">
    <source>
        <dbReference type="ARBA" id="ARBA00004651"/>
    </source>
</evidence>
<dbReference type="GO" id="GO:1990961">
    <property type="term" value="P:xenobiotic detoxification by transmembrane export across the plasma membrane"/>
    <property type="evidence" value="ECO:0007669"/>
    <property type="project" value="UniProtKB-ARBA"/>
</dbReference>
<evidence type="ECO:0000256" key="4">
    <source>
        <dbReference type="ARBA" id="ARBA00022692"/>
    </source>
</evidence>
<evidence type="ECO:0000256" key="2">
    <source>
        <dbReference type="ARBA" id="ARBA00022448"/>
    </source>
</evidence>
<dbReference type="GO" id="GO:0022857">
    <property type="term" value="F:transmembrane transporter activity"/>
    <property type="evidence" value="ECO:0007669"/>
    <property type="project" value="InterPro"/>
</dbReference>
<keyword evidence="2" id="KW-0813">Transport</keyword>
<evidence type="ECO:0000256" key="10">
    <source>
        <dbReference type="SAM" id="Phobius"/>
    </source>
</evidence>
<dbReference type="Gene3D" id="1.10.3730.20">
    <property type="match status" value="1"/>
</dbReference>
<organism evidence="11 12">
    <name type="scientific">Pandoraea commovens</name>
    <dbReference type="NCBI Taxonomy" id="2508289"/>
    <lineage>
        <taxon>Bacteria</taxon>
        <taxon>Pseudomonadati</taxon>
        <taxon>Pseudomonadota</taxon>
        <taxon>Betaproteobacteria</taxon>
        <taxon>Burkholderiales</taxon>
        <taxon>Burkholderiaceae</taxon>
        <taxon>Pandoraea</taxon>
    </lineage>
</organism>
<evidence type="ECO:0000256" key="8">
    <source>
        <dbReference type="ARBA" id="ARBA00039168"/>
    </source>
</evidence>
<dbReference type="AlphaFoldDB" id="A0A5E4VD04"/>
<name>A0A5E4VD04_9BURK</name>
<reference evidence="11 12" key="1">
    <citation type="submission" date="2019-08" db="EMBL/GenBank/DDBJ databases">
        <authorList>
            <person name="Peeters C."/>
        </authorList>
    </citation>
    <scope>NUCLEOTIDE SEQUENCE [LARGE SCALE GENOMIC DNA]</scope>
    <source>
        <strain evidence="11 12">LMG 31010</strain>
    </source>
</reference>
<dbReference type="FunFam" id="1.10.3730.20:FF:000001">
    <property type="entry name" value="Quaternary ammonium compound resistance transporter SugE"/>
    <property type="match status" value="1"/>
</dbReference>
<keyword evidence="4 9" id="KW-0812">Transmembrane</keyword>
<accession>A0A5E4VD04</accession>
<evidence type="ECO:0000256" key="9">
    <source>
        <dbReference type="RuleBase" id="RU003942"/>
    </source>
</evidence>
<feature type="transmembrane region" description="Helical" evidence="10">
    <location>
        <begin position="63"/>
        <end position="84"/>
    </location>
</feature>
<dbReference type="InterPro" id="IPR000390">
    <property type="entry name" value="Small_drug/metabolite_transptr"/>
</dbReference>
<feature type="transmembrane region" description="Helical" evidence="10">
    <location>
        <begin position="35"/>
        <end position="56"/>
    </location>
</feature>
<keyword evidence="6 10" id="KW-0472">Membrane</keyword>
<dbReference type="GO" id="GO:0005886">
    <property type="term" value="C:plasma membrane"/>
    <property type="evidence" value="ECO:0007669"/>
    <property type="project" value="UniProtKB-SubCell"/>
</dbReference>
<evidence type="ECO:0000256" key="7">
    <source>
        <dbReference type="ARBA" id="ARBA00038151"/>
    </source>
</evidence>
<evidence type="ECO:0000256" key="3">
    <source>
        <dbReference type="ARBA" id="ARBA00022475"/>
    </source>
</evidence>
<feature type="transmembrane region" description="Helical" evidence="10">
    <location>
        <begin position="90"/>
        <end position="108"/>
    </location>
</feature>
<comment type="similarity">
    <text evidence="7">Belongs to the drug/metabolite transporter (DMT) superfamily. Small multidrug resistance (SMR) (TC 2.A.7.1) family. Gdx/SugE subfamily.</text>
</comment>
<dbReference type="Proteomes" id="UP000343335">
    <property type="component" value="Unassembled WGS sequence"/>
</dbReference>
<dbReference type="Pfam" id="PF00893">
    <property type="entry name" value="Multi_Drug_Res"/>
    <property type="match status" value="1"/>
</dbReference>
<gene>
    <name evidence="11" type="ORF">PCO31010_02585</name>
</gene>
<keyword evidence="3" id="KW-1003">Cell membrane</keyword>